<evidence type="ECO:0000313" key="3">
    <source>
        <dbReference type="Proteomes" id="UP001273166"/>
    </source>
</evidence>
<proteinExistence type="predicted"/>
<dbReference type="EMBL" id="JAUDZG010000004">
    <property type="protein sequence ID" value="KAK3305349.1"/>
    <property type="molecule type" value="Genomic_DNA"/>
</dbReference>
<organism evidence="2 3">
    <name type="scientific">Chaetomium strumarium</name>
    <dbReference type="NCBI Taxonomy" id="1170767"/>
    <lineage>
        <taxon>Eukaryota</taxon>
        <taxon>Fungi</taxon>
        <taxon>Dikarya</taxon>
        <taxon>Ascomycota</taxon>
        <taxon>Pezizomycotina</taxon>
        <taxon>Sordariomycetes</taxon>
        <taxon>Sordariomycetidae</taxon>
        <taxon>Sordariales</taxon>
        <taxon>Chaetomiaceae</taxon>
        <taxon>Chaetomium</taxon>
    </lineage>
</organism>
<evidence type="ECO:0000256" key="1">
    <source>
        <dbReference type="SAM" id="MobiDB-lite"/>
    </source>
</evidence>
<dbReference type="PANTHER" id="PTHR22642:SF2">
    <property type="entry name" value="PROTEIN LONG AFTER FAR-RED 3"/>
    <property type="match status" value="1"/>
</dbReference>
<dbReference type="InterPro" id="IPR011059">
    <property type="entry name" value="Metal-dep_hydrolase_composite"/>
</dbReference>
<keyword evidence="3" id="KW-1185">Reference proteome</keyword>
<dbReference type="AlphaFoldDB" id="A0AAJ0GSJ9"/>
<protein>
    <recommendedName>
        <fullName evidence="4">Amidohydrolase 3 domain-containing protein</fullName>
    </recommendedName>
</protein>
<comment type="caution">
    <text evidence="2">The sequence shown here is derived from an EMBL/GenBank/DDBJ whole genome shotgun (WGS) entry which is preliminary data.</text>
</comment>
<name>A0AAJ0GSJ9_9PEZI</name>
<reference evidence="2" key="1">
    <citation type="journal article" date="2023" name="Mol. Phylogenet. Evol.">
        <title>Genome-scale phylogeny and comparative genomics of the fungal order Sordariales.</title>
        <authorList>
            <person name="Hensen N."/>
            <person name="Bonometti L."/>
            <person name="Westerberg I."/>
            <person name="Brannstrom I.O."/>
            <person name="Guillou S."/>
            <person name="Cros-Aarteil S."/>
            <person name="Calhoun S."/>
            <person name="Haridas S."/>
            <person name="Kuo A."/>
            <person name="Mondo S."/>
            <person name="Pangilinan J."/>
            <person name="Riley R."/>
            <person name="LaButti K."/>
            <person name="Andreopoulos B."/>
            <person name="Lipzen A."/>
            <person name="Chen C."/>
            <person name="Yan M."/>
            <person name="Daum C."/>
            <person name="Ng V."/>
            <person name="Clum A."/>
            <person name="Steindorff A."/>
            <person name="Ohm R.A."/>
            <person name="Martin F."/>
            <person name="Silar P."/>
            <person name="Natvig D.O."/>
            <person name="Lalanne C."/>
            <person name="Gautier V."/>
            <person name="Ament-Velasquez S.L."/>
            <person name="Kruys A."/>
            <person name="Hutchinson M.I."/>
            <person name="Powell A.J."/>
            <person name="Barry K."/>
            <person name="Miller A.N."/>
            <person name="Grigoriev I.V."/>
            <person name="Debuchy R."/>
            <person name="Gladieux P."/>
            <person name="Hiltunen Thoren M."/>
            <person name="Johannesson H."/>
        </authorList>
    </citation>
    <scope>NUCLEOTIDE SEQUENCE</scope>
    <source>
        <strain evidence="2">CBS 333.67</strain>
    </source>
</reference>
<dbReference type="PANTHER" id="PTHR22642">
    <property type="entry name" value="IMIDAZOLONEPROPIONASE"/>
    <property type="match status" value="1"/>
</dbReference>
<feature type="compositionally biased region" description="Low complexity" evidence="1">
    <location>
        <begin position="43"/>
        <end position="54"/>
    </location>
</feature>
<sequence length="220" mass="23876">MASPSSSSAALRWGLGLFLLVGGIAAVLGLQPHLGLRQGVFSSSSSSSFSPSSSNPRQADDDDRTYCYQAVRTAAALGLNPEKEEDMVNCFSVSPAKGTFTRVFRSNNSEDYEIRRGYVLPGLWDGHGHLLPYGEFLHSADLFGAASPDEVRRRLREYLGRNPGVGTRDAWARGIGWDQMALGEMPTAAGTPFPWGSVWLGWGSWVKRSFFSPLANLSGK</sequence>
<dbReference type="Gene3D" id="2.30.40.10">
    <property type="entry name" value="Urease, subunit C, domain 1"/>
    <property type="match status" value="1"/>
</dbReference>
<dbReference type="RefSeq" id="XP_062721129.1">
    <property type="nucleotide sequence ID" value="XM_062862491.1"/>
</dbReference>
<reference evidence="2" key="2">
    <citation type="submission" date="2023-06" db="EMBL/GenBank/DDBJ databases">
        <authorList>
            <consortium name="Lawrence Berkeley National Laboratory"/>
            <person name="Mondo S.J."/>
            <person name="Hensen N."/>
            <person name="Bonometti L."/>
            <person name="Westerberg I."/>
            <person name="Brannstrom I.O."/>
            <person name="Guillou S."/>
            <person name="Cros-Aarteil S."/>
            <person name="Calhoun S."/>
            <person name="Haridas S."/>
            <person name="Kuo A."/>
            <person name="Pangilinan J."/>
            <person name="Riley R."/>
            <person name="Labutti K."/>
            <person name="Andreopoulos B."/>
            <person name="Lipzen A."/>
            <person name="Chen C."/>
            <person name="Yanf M."/>
            <person name="Daum C."/>
            <person name="Ng V."/>
            <person name="Clum A."/>
            <person name="Steindorff A."/>
            <person name="Ohm R."/>
            <person name="Martin F."/>
            <person name="Silar P."/>
            <person name="Natvig D."/>
            <person name="Lalanne C."/>
            <person name="Gautier V."/>
            <person name="Ament-Velasquez S.L."/>
            <person name="Kruys A."/>
            <person name="Hutchinson M.I."/>
            <person name="Powell A.J."/>
            <person name="Barry K."/>
            <person name="Miller A.N."/>
            <person name="Grigoriev I.V."/>
            <person name="Debuchy R."/>
            <person name="Gladieux P."/>
            <person name="Thoren M.H."/>
            <person name="Johannesson H."/>
        </authorList>
    </citation>
    <scope>NUCLEOTIDE SEQUENCE</scope>
    <source>
        <strain evidence="2">CBS 333.67</strain>
    </source>
</reference>
<gene>
    <name evidence="2" type="ORF">B0T15DRAFT_194459</name>
</gene>
<dbReference type="Gene3D" id="3.10.310.70">
    <property type="match status" value="1"/>
</dbReference>
<feature type="region of interest" description="Disordered" evidence="1">
    <location>
        <begin position="43"/>
        <end position="63"/>
    </location>
</feature>
<dbReference type="Gene3D" id="3.20.20.140">
    <property type="entry name" value="Metal-dependent hydrolases"/>
    <property type="match status" value="1"/>
</dbReference>
<dbReference type="Proteomes" id="UP001273166">
    <property type="component" value="Unassembled WGS sequence"/>
</dbReference>
<dbReference type="GO" id="GO:0016810">
    <property type="term" value="F:hydrolase activity, acting on carbon-nitrogen (but not peptide) bonds"/>
    <property type="evidence" value="ECO:0007669"/>
    <property type="project" value="InterPro"/>
</dbReference>
<accession>A0AAJ0GSJ9</accession>
<dbReference type="GeneID" id="87881320"/>
<evidence type="ECO:0008006" key="4">
    <source>
        <dbReference type="Google" id="ProtNLM"/>
    </source>
</evidence>
<evidence type="ECO:0000313" key="2">
    <source>
        <dbReference type="EMBL" id="KAK3305349.1"/>
    </source>
</evidence>